<evidence type="ECO:0000313" key="7">
    <source>
        <dbReference type="Proteomes" id="UP000000238"/>
    </source>
</evidence>
<evidence type="ECO:0000256" key="2">
    <source>
        <dbReference type="ARBA" id="ARBA00023015"/>
    </source>
</evidence>
<dbReference type="PANTHER" id="PTHR30537">
    <property type="entry name" value="HTH-TYPE TRANSCRIPTIONAL REGULATOR"/>
    <property type="match status" value="1"/>
</dbReference>
<accession>Q2SH77</accession>
<dbReference type="EMBL" id="CP000155">
    <property type="protein sequence ID" value="ABC29997.1"/>
    <property type="molecule type" value="Genomic_DNA"/>
</dbReference>
<dbReference type="STRING" id="349521.HCH_03237"/>
<dbReference type="PRINTS" id="PR00039">
    <property type="entry name" value="HTHLYSR"/>
</dbReference>
<dbReference type="InterPro" id="IPR005119">
    <property type="entry name" value="LysR_subst-bd"/>
</dbReference>
<protein>
    <submittedName>
        <fullName evidence="6">Transcriptional regulator</fullName>
    </submittedName>
</protein>
<keyword evidence="4" id="KW-0804">Transcription</keyword>
<reference evidence="6 7" key="1">
    <citation type="journal article" date="2005" name="Nucleic Acids Res.">
        <title>Genomic blueprint of Hahella chejuensis, a marine microbe producing an algicidal agent.</title>
        <authorList>
            <person name="Jeong H."/>
            <person name="Yim J.H."/>
            <person name="Lee C."/>
            <person name="Choi S.-H."/>
            <person name="Park Y.K."/>
            <person name="Yoon S.H."/>
            <person name="Hur C.-G."/>
            <person name="Kang H.-Y."/>
            <person name="Kim D."/>
            <person name="Lee H.H."/>
            <person name="Park K.H."/>
            <person name="Park S.-H."/>
            <person name="Park H.-S."/>
            <person name="Lee H.K."/>
            <person name="Oh T.K."/>
            <person name="Kim J.F."/>
        </authorList>
    </citation>
    <scope>NUCLEOTIDE SEQUENCE [LARGE SCALE GENOMIC DNA]</scope>
    <source>
        <strain evidence="6 7">KCTC 2396</strain>
    </source>
</reference>
<dbReference type="KEGG" id="hch:HCH_03237"/>
<dbReference type="HOGENOM" id="CLU_039613_2_0_6"/>
<evidence type="ECO:0000256" key="4">
    <source>
        <dbReference type="ARBA" id="ARBA00023163"/>
    </source>
</evidence>
<dbReference type="SUPFAM" id="SSF53850">
    <property type="entry name" value="Periplasmic binding protein-like II"/>
    <property type="match status" value="1"/>
</dbReference>
<dbReference type="Proteomes" id="UP000000238">
    <property type="component" value="Chromosome"/>
</dbReference>
<keyword evidence="2" id="KW-0805">Transcription regulation</keyword>
<evidence type="ECO:0000256" key="1">
    <source>
        <dbReference type="ARBA" id="ARBA00009437"/>
    </source>
</evidence>
<proteinExistence type="inferred from homology"/>
<dbReference type="AlphaFoldDB" id="Q2SH77"/>
<dbReference type="InterPro" id="IPR036390">
    <property type="entry name" value="WH_DNA-bd_sf"/>
</dbReference>
<organism evidence="6 7">
    <name type="scientific">Hahella chejuensis (strain KCTC 2396)</name>
    <dbReference type="NCBI Taxonomy" id="349521"/>
    <lineage>
        <taxon>Bacteria</taxon>
        <taxon>Pseudomonadati</taxon>
        <taxon>Pseudomonadota</taxon>
        <taxon>Gammaproteobacteria</taxon>
        <taxon>Oceanospirillales</taxon>
        <taxon>Hahellaceae</taxon>
        <taxon>Hahella</taxon>
    </lineage>
</organism>
<feature type="domain" description="HTH lysR-type" evidence="5">
    <location>
        <begin position="15"/>
        <end position="72"/>
    </location>
</feature>
<dbReference type="Gene3D" id="1.10.10.10">
    <property type="entry name" value="Winged helix-like DNA-binding domain superfamily/Winged helix DNA-binding domain"/>
    <property type="match status" value="1"/>
</dbReference>
<dbReference type="PROSITE" id="PS50931">
    <property type="entry name" value="HTH_LYSR"/>
    <property type="match status" value="1"/>
</dbReference>
<evidence type="ECO:0000313" key="6">
    <source>
        <dbReference type="EMBL" id="ABC29997.1"/>
    </source>
</evidence>
<evidence type="ECO:0000256" key="3">
    <source>
        <dbReference type="ARBA" id="ARBA00023125"/>
    </source>
</evidence>
<comment type="similarity">
    <text evidence="1">Belongs to the LysR transcriptional regulatory family.</text>
</comment>
<dbReference type="GO" id="GO:0043565">
    <property type="term" value="F:sequence-specific DNA binding"/>
    <property type="evidence" value="ECO:0007669"/>
    <property type="project" value="TreeGrafter"/>
</dbReference>
<dbReference type="PANTHER" id="PTHR30537:SF3">
    <property type="entry name" value="TRANSCRIPTIONAL REGULATORY PROTEIN"/>
    <property type="match status" value="1"/>
</dbReference>
<dbReference type="Pfam" id="PF03466">
    <property type="entry name" value="LysR_substrate"/>
    <property type="match status" value="1"/>
</dbReference>
<name>Q2SH77_HAHCH</name>
<dbReference type="eggNOG" id="COG0583">
    <property type="taxonomic scope" value="Bacteria"/>
</dbReference>
<dbReference type="InterPro" id="IPR000847">
    <property type="entry name" value="LysR_HTH_N"/>
</dbReference>
<dbReference type="SUPFAM" id="SSF46785">
    <property type="entry name" value="Winged helix' DNA-binding domain"/>
    <property type="match status" value="1"/>
</dbReference>
<dbReference type="GO" id="GO:0003700">
    <property type="term" value="F:DNA-binding transcription factor activity"/>
    <property type="evidence" value="ECO:0007669"/>
    <property type="project" value="InterPro"/>
</dbReference>
<sequence>MKVMHICMEWRPVNFDWNQARAFLVTAEEGSLSAAARALGISQPTLSRQVSALEKELSVALFERGSKGLELTPNGLALLGYVRAMGEAAGGLSMAASGHARSVEGTIVISATEVTAAFILPSIIMKLRALYPGLHIDIIASNIASDLKRREADIAIRAFRPTQPDLIARKLSDIKAALYAAPSYLDRIGRPKTPKEFSNAHFLGFSTNNDAYIKALKEHGFELSDKNFPVKTDGHLAHWEMTKQGVGIGVMPIEIGDTEQTVERAIPHYEVFKGESWLVSHRELKMNLRVRTVFDFLVGELS</sequence>
<dbReference type="Pfam" id="PF00126">
    <property type="entry name" value="HTH_1"/>
    <property type="match status" value="1"/>
</dbReference>
<gene>
    <name evidence="6" type="ordered locus">HCH_03237</name>
</gene>
<keyword evidence="7" id="KW-1185">Reference proteome</keyword>
<dbReference type="InterPro" id="IPR036388">
    <property type="entry name" value="WH-like_DNA-bd_sf"/>
</dbReference>
<keyword evidence="3" id="KW-0238">DNA-binding</keyword>
<dbReference type="FunFam" id="1.10.10.10:FF:000001">
    <property type="entry name" value="LysR family transcriptional regulator"/>
    <property type="match status" value="1"/>
</dbReference>
<dbReference type="InterPro" id="IPR058163">
    <property type="entry name" value="LysR-type_TF_proteobact-type"/>
</dbReference>
<evidence type="ECO:0000259" key="5">
    <source>
        <dbReference type="PROSITE" id="PS50931"/>
    </source>
</evidence>
<dbReference type="Gene3D" id="3.40.190.290">
    <property type="match status" value="1"/>
</dbReference>
<dbReference type="GO" id="GO:0006351">
    <property type="term" value="P:DNA-templated transcription"/>
    <property type="evidence" value="ECO:0007669"/>
    <property type="project" value="TreeGrafter"/>
</dbReference>